<dbReference type="SFLD" id="SFLDS00003">
    <property type="entry name" value="Haloacid_Dehalogenase"/>
    <property type="match status" value="1"/>
</dbReference>
<proteinExistence type="predicted"/>
<evidence type="ECO:0000313" key="4">
    <source>
        <dbReference type="Proteomes" id="UP000316612"/>
    </source>
</evidence>
<dbReference type="PANTHER" id="PTHR31284">
    <property type="entry name" value="ACID PHOSPHATASE-LIKE PROTEIN"/>
    <property type="match status" value="1"/>
</dbReference>
<dbReference type="SFLD" id="SFLDG01125">
    <property type="entry name" value="C1.1:_Acid_Phosphatase_Like"/>
    <property type="match status" value="1"/>
</dbReference>
<accession>A0A4Y4DNV2</accession>
<dbReference type="InterPro" id="IPR006423">
    <property type="entry name" value="Lipo_e_P4"/>
</dbReference>
<keyword evidence="1 2" id="KW-0732">Signal</keyword>
<dbReference type="InterPro" id="IPR005519">
    <property type="entry name" value="Acid_phosphat_B-like"/>
</dbReference>
<dbReference type="InterPro" id="IPR023214">
    <property type="entry name" value="HAD_sf"/>
</dbReference>
<dbReference type="EMBL" id="BJNY01000005">
    <property type="protein sequence ID" value="GED05564.1"/>
    <property type="molecule type" value="Genomic_DNA"/>
</dbReference>
<evidence type="ECO:0000256" key="1">
    <source>
        <dbReference type="ARBA" id="ARBA00022729"/>
    </source>
</evidence>
<dbReference type="PANTHER" id="PTHR31284:SF10">
    <property type="entry name" value="ACID PHOSPHATASE-LIKE PROTEIN"/>
    <property type="match status" value="1"/>
</dbReference>
<evidence type="ECO:0000313" key="3">
    <source>
        <dbReference type="EMBL" id="GED05564.1"/>
    </source>
</evidence>
<gene>
    <name evidence="3" type="ORF">AUR04nite_10960</name>
</gene>
<dbReference type="Gene3D" id="3.40.50.1000">
    <property type="entry name" value="HAD superfamily/HAD-like"/>
    <property type="match status" value="1"/>
</dbReference>
<keyword evidence="4" id="KW-1185">Reference proteome</keyword>
<dbReference type="SUPFAM" id="SSF56784">
    <property type="entry name" value="HAD-like"/>
    <property type="match status" value="1"/>
</dbReference>
<keyword evidence="3" id="KW-0449">Lipoprotein</keyword>
<sequence>MRKITAIAVALAVGSAGGYVAAAGQAPAAATETSSACTVSQYAMALRWQQQSAEAQALQAQTYAMATAKLEQKVKEARTKSNNGKGNSAPKHQKLAIITDLDETVIDNTALLARDMQQCHDYTTWDTWGAWEQDGHPALINGAKDFLDRADQLGVDIYYISDRSVENLDATLASLEELGLPQVDEDQVLLLGPPKQERRAKVQSDHRVLMQLGDTLHDFDQRFAGSPLTQQRSLVEQNVEKFGDEWIVLPNPTYGSWSKAALDVWDAELTVGD</sequence>
<organism evidence="3 4">
    <name type="scientific">Glutamicibacter uratoxydans</name>
    <name type="common">Arthrobacter uratoxydans</name>
    <dbReference type="NCBI Taxonomy" id="43667"/>
    <lineage>
        <taxon>Bacteria</taxon>
        <taxon>Bacillati</taxon>
        <taxon>Actinomycetota</taxon>
        <taxon>Actinomycetes</taxon>
        <taxon>Micrococcales</taxon>
        <taxon>Micrococcaceae</taxon>
        <taxon>Glutamicibacter</taxon>
    </lineage>
</organism>
<reference evidence="3 4" key="1">
    <citation type="submission" date="2019-06" db="EMBL/GenBank/DDBJ databases">
        <title>Whole genome shotgun sequence of Glutamicibacter uratoxydans NBRC 15515.</title>
        <authorList>
            <person name="Hosoyama A."/>
            <person name="Uohara A."/>
            <person name="Ohji S."/>
            <person name="Ichikawa N."/>
        </authorList>
    </citation>
    <scope>NUCLEOTIDE SEQUENCE [LARGE SCALE GENOMIC DNA]</scope>
    <source>
        <strain evidence="3 4">NBRC 15515</strain>
    </source>
</reference>
<dbReference type="InterPro" id="IPR036412">
    <property type="entry name" value="HAD-like_sf"/>
</dbReference>
<dbReference type="Proteomes" id="UP000316612">
    <property type="component" value="Unassembled WGS sequence"/>
</dbReference>
<feature type="chain" id="PRO_5038841908" evidence="2">
    <location>
        <begin position="22"/>
        <end position="273"/>
    </location>
</feature>
<dbReference type="GO" id="GO:0009279">
    <property type="term" value="C:cell outer membrane"/>
    <property type="evidence" value="ECO:0007669"/>
    <property type="project" value="InterPro"/>
</dbReference>
<dbReference type="AlphaFoldDB" id="A0A4Y4DNV2"/>
<feature type="signal peptide" evidence="2">
    <location>
        <begin position="1"/>
        <end position="21"/>
    </location>
</feature>
<protein>
    <submittedName>
        <fullName evidence="3">5'-nucleotidase, lipoprotein e(P4) family</fullName>
    </submittedName>
</protein>
<dbReference type="Pfam" id="PF03767">
    <property type="entry name" value="Acid_phosphat_B"/>
    <property type="match status" value="1"/>
</dbReference>
<comment type="caution">
    <text evidence="3">The sequence shown here is derived from an EMBL/GenBank/DDBJ whole genome shotgun (WGS) entry which is preliminary data.</text>
</comment>
<dbReference type="RefSeq" id="WP_141362769.1">
    <property type="nucleotide sequence ID" value="NZ_BAAAJL010000008.1"/>
</dbReference>
<evidence type="ECO:0000256" key="2">
    <source>
        <dbReference type="SAM" id="SignalP"/>
    </source>
</evidence>
<dbReference type="PIRSF" id="PIRSF019271">
    <property type="entry name" value="Acid_Ptase_C"/>
    <property type="match status" value="1"/>
</dbReference>
<dbReference type="OrthoDB" id="395856at2"/>
<name>A0A4Y4DNV2_GLUUR</name>